<protein>
    <submittedName>
        <fullName evidence="2">HTH domain-containing protein</fullName>
    </submittedName>
</protein>
<evidence type="ECO:0000256" key="1">
    <source>
        <dbReference type="SAM" id="MobiDB-lite"/>
    </source>
</evidence>
<feature type="compositionally biased region" description="Basic and acidic residues" evidence="1">
    <location>
        <begin position="1"/>
        <end position="13"/>
    </location>
</feature>
<proteinExistence type="predicted"/>
<organism evidence="2 3">
    <name type="scientific">Janthinobacterium lividum</name>
    <dbReference type="NCBI Taxonomy" id="29581"/>
    <lineage>
        <taxon>Bacteria</taxon>
        <taxon>Pseudomonadati</taxon>
        <taxon>Pseudomonadota</taxon>
        <taxon>Betaproteobacteria</taxon>
        <taxon>Burkholderiales</taxon>
        <taxon>Oxalobacteraceae</taxon>
        <taxon>Janthinobacterium</taxon>
    </lineage>
</organism>
<gene>
    <name evidence="2" type="ORF">SAMN03097694_1986</name>
</gene>
<feature type="region of interest" description="Disordered" evidence="1">
    <location>
        <begin position="1"/>
        <end position="26"/>
    </location>
</feature>
<reference evidence="2 3" key="1">
    <citation type="submission" date="2016-11" db="EMBL/GenBank/DDBJ databases">
        <authorList>
            <person name="Varghese N."/>
            <person name="Submissions S."/>
        </authorList>
    </citation>
    <scope>NUCLEOTIDE SEQUENCE [LARGE SCALE GENOMIC DNA]</scope>
    <source>
        <strain evidence="2 3">NFR18</strain>
    </source>
</reference>
<dbReference type="EMBL" id="FPKH01000001">
    <property type="protein sequence ID" value="SFX40521.1"/>
    <property type="molecule type" value="Genomic_DNA"/>
</dbReference>
<dbReference type="AlphaFoldDB" id="A0AB38C6H1"/>
<evidence type="ECO:0000313" key="3">
    <source>
        <dbReference type="Proteomes" id="UP000182489"/>
    </source>
</evidence>
<accession>A0AB38C6H1</accession>
<evidence type="ECO:0000313" key="2">
    <source>
        <dbReference type="EMBL" id="SFX40521.1"/>
    </source>
</evidence>
<name>A0AB38C6H1_9BURK</name>
<dbReference type="Proteomes" id="UP000182489">
    <property type="component" value="Unassembled WGS sequence"/>
</dbReference>
<sequence>MAKLEVSKPEKAKSTHRMAVPDPSKALGDSIRKIGARGIDLGDGYVLVKIRRTKRAAQHARGEKVAFVPQQLPGVPVVSNADLQELIQRYQHIQAIQGAVSTVPPANQAFLDQFAHQELEKYASLEKKGELLTSQTLAEQMGVTRQAISKAVTEQRMFSLDSAAGKKLYPAFFADPTLNRRQLGKVNKELGHLAGSSKWQFFTHPRMSLNGSSPINALRKGKFADVIAAATAFRET</sequence>
<comment type="caution">
    <text evidence="2">The sequence shown here is derived from an EMBL/GenBank/DDBJ whole genome shotgun (WGS) entry which is preliminary data.</text>
</comment>
<dbReference type="RefSeq" id="WP_072453682.1">
    <property type="nucleotide sequence ID" value="NZ_FPKH01000001.1"/>
</dbReference>